<evidence type="ECO:0000313" key="2">
    <source>
        <dbReference type="EMBL" id="KAH8698685.1"/>
    </source>
</evidence>
<dbReference type="GeneID" id="70246191"/>
<dbReference type="GO" id="GO:0005739">
    <property type="term" value="C:mitochondrion"/>
    <property type="evidence" value="ECO:0007669"/>
    <property type="project" value="TreeGrafter"/>
</dbReference>
<dbReference type="RefSeq" id="XP_046073149.1">
    <property type="nucleotide sequence ID" value="XM_046215904.1"/>
</dbReference>
<evidence type="ECO:0000313" key="3">
    <source>
        <dbReference type="Proteomes" id="UP001201262"/>
    </source>
</evidence>
<dbReference type="InterPro" id="IPR013154">
    <property type="entry name" value="ADH-like_N"/>
</dbReference>
<comment type="caution">
    <text evidence="2">The sequence shown here is derived from an EMBL/GenBank/DDBJ whole genome shotgun (WGS) entry which is preliminary data.</text>
</comment>
<dbReference type="GO" id="GO:0016491">
    <property type="term" value="F:oxidoreductase activity"/>
    <property type="evidence" value="ECO:0007669"/>
    <property type="project" value="InterPro"/>
</dbReference>
<sequence>MQSYHINTYSEPKGYQLGELPKPVIENDRDIIIKVHAGSVNPVDVKLASGVMKMVSPLQFPYKIGYDCAGTVSEVGSAVTRFKVGDEVYVRLKSPDRGSWSEYAKSTEDLASLKPTNTSFTEAASIPLAAMTALQALRLAGTLEGKTVFVPAGFGKNVFKAGKVITTVSTAKVPKVNELLGEGVVDRIIDYTKSDPKTTIPPGSVDFIFDTIGMAMPYLSLLRPKTGLVVSISLLPSGDQLAASGEISVPYILRQILNFVDAINRWRASWSGVNYQYLWLEPSGKDLEELKAIIEQGKLRPVVGTEVHYKDIDAVRAACSVVFNGKGGIGKTVISFE</sequence>
<gene>
    <name evidence="2" type="ORF">BGW36DRAFT_376595</name>
</gene>
<protein>
    <submittedName>
        <fullName evidence="2">Alcohol dehydrogenase</fullName>
    </submittedName>
</protein>
<accession>A0AAD4Q1N7</accession>
<organism evidence="2 3">
    <name type="scientific">Talaromyces proteolyticus</name>
    <dbReference type="NCBI Taxonomy" id="1131652"/>
    <lineage>
        <taxon>Eukaryota</taxon>
        <taxon>Fungi</taxon>
        <taxon>Dikarya</taxon>
        <taxon>Ascomycota</taxon>
        <taxon>Pezizomycotina</taxon>
        <taxon>Eurotiomycetes</taxon>
        <taxon>Eurotiomycetidae</taxon>
        <taxon>Eurotiales</taxon>
        <taxon>Trichocomaceae</taxon>
        <taxon>Talaromyces</taxon>
        <taxon>Talaromyces sect. Bacilispori</taxon>
    </lineage>
</organism>
<dbReference type="PANTHER" id="PTHR11695:SF294">
    <property type="entry name" value="RETICULON-4-INTERACTING PROTEIN 1, MITOCHONDRIAL"/>
    <property type="match status" value="1"/>
</dbReference>
<dbReference type="InterPro" id="IPR020843">
    <property type="entry name" value="ER"/>
</dbReference>
<dbReference type="Proteomes" id="UP001201262">
    <property type="component" value="Unassembled WGS sequence"/>
</dbReference>
<dbReference type="PANTHER" id="PTHR11695">
    <property type="entry name" value="ALCOHOL DEHYDROGENASE RELATED"/>
    <property type="match status" value="1"/>
</dbReference>
<dbReference type="AlphaFoldDB" id="A0AAD4Q1N7"/>
<dbReference type="Gene3D" id="3.90.180.10">
    <property type="entry name" value="Medium-chain alcohol dehydrogenases, catalytic domain"/>
    <property type="match status" value="1"/>
</dbReference>
<dbReference type="InterPro" id="IPR036291">
    <property type="entry name" value="NAD(P)-bd_dom_sf"/>
</dbReference>
<dbReference type="SMART" id="SM00829">
    <property type="entry name" value="PKS_ER"/>
    <property type="match status" value="1"/>
</dbReference>
<dbReference type="SUPFAM" id="SSF50129">
    <property type="entry name" value="GroES-like"/>
    <property type="match status" value="1"/>
</dbReference>
<evidence type="ECO:0000259" key="1">
    <source>
        <dbReference type="SMART" id="SM00829"/>
    </source>
</evidence>
<dbReference type="EMBL" id="JAJTJA010000005">
    <property type="protein sequence ID" value="KAH8698685.1"/>
    <property type="molecule type" value="Genomic_DNA"/>
</dbReference>
<dbReference type="Pfam" id="PF13602">
    <property type="entry name" value="ADH_zinc_N_2"/>
    <property type="match status" value="1"/>
</dbReference>
<feature type="domain" description="Enoyl reductase (ER)" evidence="1">
    <location>
        <begin position="10"/>
        <end position="334"/>
    </location>
</feature>
<name>A0AAD4Q1N7_9EURO</name>
<dbReference type="CDD" id="cd05289">
    <property type="entry name" value="MDR_like_2"/>
    <property type="match status" value="1"/>
</dbReference>
<reference evidence="2" key="1">
    <citation type="submission" date="2021-12" db="EMBL/GenBank/DDBJ databases">
        <title>Convergent genome expansion in fungi linked to evolution of root-endophyte symbiosis.</title>
        <authorList>
            <consortium name="DOE Joint Genome Institute"/>
            <person name="Ke Y.-H."/>
            <person name="Bonito G."/>
            <person name="Liao H.-L."/>
            <person name="Looney B."/>
            <person name="Rojas-Flechas A."/>
            <person name="Nash J."/>
            <person name="Hameed K."/>
            <person name="Schadt C."/>
            <person name="Martin F."/>
            <person name="Crous P.W."/>
            <person name="Miettinen O."/>
            <person name="Magnuson J.K."/>
            <person name="Labbe J."/>
            <person name="Jacobson D."/>
            <person name="Doktycz M.J."/>
            <person name="Veneault-Fourrey C."/>
            <person name="Kuo A."/>
            <person name="Mondo S."/>
            <person name="Calhoun S."/>
            <person name="Riley R."/>
            <person name="Ohm R."/>
            <person name="LaButti K."/>
            <person name="Andreopoulos B."/>
            <person name="Pangilinan J."/>
            <person name="Nolan M."/>
            <person name="Tritt A."/>
            <person name="Clum A."/>
            <person name="Lipzen A."/>
            <person name="Daum C."/>
            <person name="Barry K."/>
            <person name="Grigoriev I.V."/>
            <person name="Vilgalys R."/>
        </authorList>
    </citation>
    <scope>NUCLEOTIDE SEQUENCE</scope>
    <source>
        <strain evidence="2">PMI_201</strain>
    </source>
</reference>
<dbReference type="Gene3D" id="3.40.50.720">
    <property type="entry name" value="NAD(P)-binding Rossmann-like Domain"/>
    <property type="match status" value="1"/>
</dbReference>
<keyword evidence="3" id="KW-1185">Reference proteome</keyword>
<dbReference type="Pfam" id="PF08240">
    <property type="entry name" value="ADH_N"/>
    <property type="match status" value="1"/>
</dbReference>
<dbReference type="InterPro" id="IPR011032">
    <property type="entry name" value="GroES-like_sf"/>
</dbReference>
<dbReference type="SUPFAM" id="SSF51735">
    <property type="entry name" value="NAD(P)-binding Rossmann-fold domains"/>
    <property type="match status" value="1"/>
</dbReference>
<proteinExistence type="predicted"/>
<dbReference type="InterPro" id="IPR050700">
    <property type="entry name" value="YIM1/Zinc_Alcohol_DH_Fams"/>
</dbReference>